<dbReference type="AlphaFoldDB" id="A0A917NI52"/>
<evidence type="ECO:0000256" key="4">
    <source>
        <dbReference type="ARBA" id="ARBA00006479"/>
    </source>
</evidence>
<comment type="caution">
    <text evidence="9">The sequence shown here is derived from an EMBL/GenBank/DDBJ whole genome shotgun (WGS) entry which is preliminary data.</text>
</comment>
<dbReference type="NCBIfam" id="NF002231">
    <property type="entry name" value="PRK01130.1"/>
    <property type="match status" value="1"/>
</dbReference>
<dbReference type="Pfam" id="PF00480">
    <property type="entry name" value="ROK"/>
    <property type="match status" value="1"/>
</dbReference>
<dbReference type="InterPro" id="IPR049874">
    <property type="entry name" value="ROK_cs"/>
</dbReference>
<evidence type="ECO:0000313" key="10">
    <source>
        <dbReference type="Proteomes" id="UP000637695"/>
    </source>
</evidence>
<gene>
    <name evidence="8" type="primary">nanE</name>
    <name evidence="9" type="ORF">GCM10010885_10290</name>
</gene>
<dbReference type="SUPFAM" id="SSF51366">
    <property type="entry name" value="Ribulose-phoshate binding barrel"/>
    <property type="match status" value="1"/>
</dbReference>
<dbReference type="Gene3D" id="3.30.420.40">
    <property type="match status" value="2"/>
</dbReference>
<accession>A0A917NI52</accession>
<evidence type="ECO:0000256" key="7">
    <source>
        <dbReference type="ARBA" id="ARBA00023277"/>
    </source>
</evidence>
<name>A0A917NI52_9BACL</name>
<dbReference type="PANTHER" id="PTHR18964:SF149">
    <property type="entry name" value="BIFUNCTIONAL UDP-N-ACETYLGLUCOSAMINE 2-EPIMERASE_N-ACETYLMANNOSAMINE KINASE"/>
    <property type="match status" value="1"/>
</dbReference>
<dbReference type="InterPro" id="IPR000600">
    <property type="entry name" value="ROK"/>
</dbReference>
<dbReference type="GO" id="GO:0005975">
    <property type="term" value="P:carbohydrate metabolic process"/>
    <property type="evidence" value="ECO:0007669"/>
    <property type="project" value="UniProtKB-UniRule"/>
</dbReference>
<dbReference type="GO" id="GO:0019262">
    <property type="term" value="P:N-acetylneuraminate catabolic process"/>
    <property type="evidence" value="ECO:0007669"/>
    <property type="project" value="UniProtKB-UniRule"/>
</dbReference>
<dbReference type="InterPro" id="IPR011060">
    <property type="entry name" value="RibuloseP-bd_barrel"/>
</dbReference>
<organism evidence="9 10">
    <name type="scientific">Alicyclobacillus cellulosilyticus</name>
    <dbReference type="NCBI Taxonomy" id="1003997"/>
    <lineage>
        <taxon>Bacteria</taxon>
        <taxon>Bacillati</taxon>
        <taxon>Bacillota</taxon>
        <taxon>Bacilli</taxon>
        <taxon>Bacillales</taxon>
        <taxon>Alicyclobacillaceae</taxon>
        <taxon>Alicyclobacillus</taxon>
    </lineage>
</organism>
<comment type="catalytic activity">
    <reaction evidence="1 8">
        <text>an N-acyl-D-glucosamine 6-phosphate = an N-acyl-D-mannosamine 6-phosphate</text>
        <dbReference type="Rhea" id="RHEA:23932"/>
        <dbReference type="ChEBI" id="CHEBI:57599"/>
        <dbReference type="ChEBI" id="CHEBI:57666"/>
        <dbReference type="EC" id="5.1.3.9"/>
    </reaction>
</comment>
<dbReference type="HAMAP" id="MF_01235">
    <property type="entry name" value="ManNAc6P_epimer"/>
    <property type="match status" value="1"/>
</dbReference>
<evidence type="ECO:0000256" key="1">
    <source>
        <dbReference type="ARBA" id="ARBA00000056"/>
    </source>
</evidence>
<protein>
    <recommendedName>
        <fullName evidence="8">Putative N-acetylmannosamine-6-phosphate 2-epimerase</fullName>
        <ecNumber evidence="8">5.1.3.9</ecNumber>
    </recommendedName>
    <alternativeName>
        <fullName evidence="8">ManNAc-6-P epimerase</fullName>
    </alternativeName>
</protein>
<keyword evidence="6 8" id="KW-0413">Isomerase</keyword>
<dbReference type="GO" id="GO:0006051">
    <property type="term" value="P:N-acetylmannosamine metabolic process"/>
    <property type="evidence" value="ECO:0007669"/>
    <property type="project" value="InterPro"/>
</dbReference>
<dbReference type="GO" id="GO:0047465">
    <property type="term" value="F:N-acylglucosamine-6-phosphate 2-epimerase activity"/>
    <property type="evidence" value="ECO:0007669"/>
    <property type="project" value="UniProtKB-EC"/>
</dbReference>
<keyword evidence="7 8" id="KW-0119">Carbohydrate metabolism</keyword>
<dbReference type="Gene3D" id="3.20.20.70">
    <property type="entry name" value="Aldolase class I"/>
    <property type="match status" value="1"/>
</dbReference>
<evidence type="ECO:0000256" key="2">
    <source>
        <dbReference type="ARBA" id="ARBA00002147"/>
    </source>
</evidence>
<reference evidence="9" key="1">
    <citation type="journal article" date="2014" name="Int. J. Syst. Evol. Microbiol.">
        <title>Complete genome sequence of Corynebacterium casei LMG S-19264T (=DSM 44701T), isolated from a smear-ripened cheese.</title>
        <authorList>
            <consortium name="US DOE Joint Genome Institute (JGI-PGF)"/>
            <person name="Walter F."/>
            <person name="Albersmeier A."/>
            <person name="Kalinowski J."/>
            <person name="Ruckert C."/>
        </authorList>
    </citation>
    <scope>NUCLEOTIDE SEQUENCE</scope>
    <source>
        <strain evidence="9">JCM 18487</strain>
    </source>
</reference>
<comment type="similarity">
    <text evidence="4">Belongs to the ROK (NagC/XylR) family.</text>
</comment>
<comment type="function">
    <text evidence="2 8">Converts N-acetylmannosamine-6-phosphate (ManNAc-6-P) to N-acetylglucosamine-6-phosphate (GlcNAc-6-P).</text>
</comment>
<reference evidence="9" key="2">
    <citation type="submission" date="2020-09" db="EMBL/GenBank/DDBJ databases">
        <authorList>
            <person name="Sun Q."/>
            <person name="Ohkuma M."/>
        </authorList>
    </citation>
    <scope>NUCLEOTIDE SEQUENCE</scope>
    <source>
        <strain evidence="9">JCM 18487</strain>
    </source>
</reference>
<dbReference type="InterPro" id="IPR013785">
    <property type="entry name" value="Aldolase_TIM"/>
</dbReference>
<dbReference type="FunFam" id="3.20.20.70:FF:000035">
    <property type="entry name" value="Putative N-acetylmannosamine-6-phosphate 2-epimerase"/>
    <property type="match status" value="1"/>
</dbReference>
<evidence type="ECO:0000256" key="8">
    <source>
        <dbReference type="HAMAP-Rule" id="MF_01235"/>
    </source>
</evidence>
<comment type="pathway">
    <text evidence="3 8">Amino-sugar metabolism; N-acetylneuraminate degradation; D-fructose 6-phosphate from N-acetylneuraminate: step 3/5.</text>
</comment>
<dbReference type="CDD" id="cd04729">
    <property type="entry name" value="NanE"/>
    <property type="match status" value="1"/>
</dbReference>
<dbReference type="EMBL" id="BMOY01000012">
    <property type="protein sequence ID" value="GGJ02958.1"/>
    <property type="molecule type" value="Genomic_DNA"/>
</dbReference>
<dbReference type="Pfam" id="PF04131">
    <property type="entry name" value="NanE"/>
    <property type="match status" value="1"/>
</dbReference>
<dbReference type="RefSeq" id="WP_308426185.1">
    <property type="nucleotide sequence ID" value="NZ_BMOY01000012.1"/>
</dbReference>
<dbReference type="PANTHER" id="PTHR18964">
    <property type="entry name" value="ROK (REPRESSOR, ORF, KINASE) FAMILY"/>
    <property type="match status" value="1"/>
</dbReference>
<dbReference type="CDD" id="cd24068">
    <property type="entry name" value="ASKHA_NBD_ROK_FnNanK-like"/>
    <property type="match status" value="1"/>
</dbReference>
<evidence type="ECO:0000256" key="6">
    <source>
        <dbReference type="ARBA" id="ARBA00023235"/>
    </source>
</evidence>
<comment type="similarity">
    <text evidence="5 8">Belongs to the NanE family.</text>
</comment>
<dbReference type="InterPro" id="IPR043129">
    <property type="entry name" value="ATPase_NBD"/>
</dbReference>
<sequence length="559" mass="57494">MLERIHRGLIVSCQASEGDPLYGPDMMTRMAMAAKLGGAVGIRANGGEDIRRIKEATGLPVIGIVKRRYEGSDVYITATMREVVEVVAAGADVVAVDATSRMRPEGLTAAEFLRRVKQAFPHVLLMADVATVDEGVAAAAAGADLVASTMAGYTPYSPSGDGPDFALLRGLVEAVPVPVIAEGRIQRPEQARTCIELGCWAVVVGSAITRPQEITRMYAAALAQAGTAAPCAIGIDIGGTKIAAGLVDATGCIQARRVIPTPAAGKEAILAALPPLVEELRAEALARGLGLPAGVGVGAAGQVDVRRGTIRSGTPNIPNWSDVPIVEYLEQACGLPAWVDNDVNAMALAEGWFGAARGHENFVCLALGTGIGGGVVTGGRLLHGAWGGAAELGHMSVHLAGPSCNCGHRGCLEAYASGRGLVERMREALAAAPGSVRHGAPSLHPSARNPASLSAEMVFRWYRSGDPVAVAVVDRMVQALAVAVINIAHIFNPTIVVLGGGIVAHEPWLCAAVAARIRGAGIRSLVDPVAVVPAALREEAGVVGAAALCWTMMEQGGAK</sequence>
<evidence type="ECO:0000256" key="3">
    <source>
        <dbReference type="ARBA" id="ARBA00005081"/>
    </source>
</evidence>
<evidence type="ECO:0000256" key="5">
    <source>
        <dbReference type="ARBA" id="ARBA00007439"/>
    </source>
</evidence>
<evidence type="ECO:0000313" key="9">
    <source>
        <dbReference type="EMBL" id="GGJ02958.1"/>
    </source>
</evidence>
<dbReference type="PROSITE" id="PS01125">
    <property type="entry name" value="ROK"/>
    <property type="match status" value="1"/>
</dbReference>
<dbReference type="EC" id="5.1.3.9" evidence="8"/>
<keyword evidence="10" id="KW-1185">Reference proteome</keyword>
<dbReference type="Proteomes" id="UP000637695">
    <property type="component" value="Unassembled WGS sequence"/>
</dbReference>
<proteinExistence type="inferred from homology"/>
<dbReference type="InterPro" id="IPR007260">
    <property type="entry name" value="NanE"/>
</dbReference>
<dbReference type="SUPFAM" id="SSF53067">
    <property type="entry name" value="Actin-like ATPase domain"/>
    <property type="match status" value="1"/>
</dbReference>